<dbReference type="PANTHER" id="PTHR11764">
    <property type="entry name" value="TERPENE CYCLASE/MUTASE FAMILY MEMBER"/>
    <property type="match status" value="1"/>
</dbReference>
<dbReference type="GO" id="GO:0042300">
    <property type="term" value="F:beta-amyrin synthase activity"/>
    <property type="evidence" value="ECO:0007669"/>
    <property type="project" value="UniProtKB-ARBA"/>
</dbReference>
<dbReference type="SUPFAM" id="SSF48239">
    <property type="entry name" value="Terpenoid cyclases/Protein prenyltransferases"/>
    <property type="match status" value="2"/>
</dbReference>
<keyword evidence="1" id="KW-0413">Isomerase</keyword>
<dbReference type="InterPro" id="IPR018333">
    <property type="entry name" value="Squalene_cyclase"/>
</dbReference>
<dbReference type="EMBL" id="QGNW01002512">
    <property type="protein sequence ID" value="RVW18779.1"/>
    <property type="molecule type" value="Genomic_DNA"/>
</dbReference>
<accession>A0A438C6K1</accession>
<dbReference type="InterPro" id="IPR032697">
    <property type="entry name" value="SQ_cyclase_N"/>
</dbReference>
<evidence type="ECO:0000259" key="2">
    <source>
        <dbReference type="Pfam" id="PF13249"/>
    </source>
</evidence>
<reference evidence="3 4" key="1">
    <citation type="journal article" date="2018" name="PLoS Genet.">
        <title>Population sequencing reveals clonal diversity and ancestral inbreeding in the grapevine cultivar Chardonnay.</title>
        <authorList>
            <person name="Roach M.J."/>
            <person name="Johnson D.L."/>
            <person name="Bohlmann J."/>
            <person name="van Vuuren H.J."/>
            <person name="Jones S.J."/>
            <person name="Pretorius I.S."/>
            <person name="Schmidt S.A."/>
            <person name="Borneman A.R."/>
        </authorList>
    </citation>
    <scope>NUCLEOTIDE SEQUENCE [LARGE SCALE GENOMIC DNA]</scope>
    <source>
        <strain evidence="4">cv. Chardonnay</strain>
        <tissue evidence="3">Leaf</tissue>
    </source>
</reference>
<dbReference type="Pfam" id="PF13249">
    <property type="entry name" value="SQHop_cyclase_N"/>
    <property type="match status" value="1"/>
</dbReference>
<proteinExistence type="predicted"/>
<sequence>MWKLKIAEGHGPWLYSLNNFVGRQIWEFDPEAGTPEEREEVRKVQENFTKNRFRYKPNGDLLMRMQLIKENQIDLSIPPVRLGENEEVTCEVVTTAVRKSVRLNRAIQAKDGHWPAENAGPLFFTPPLVCFLNHGAILYWNPKFALTPEHIVLELLRYITNHQNEDGGWGFHIDGYSTMLGTTVSYISMHILGVGPDDKALAAGRKWILDRGGATYSPSWGKCYISVFGLYEWSGCNPLPPEFWLFPSFFPMHPDKIWCYCRTVYMPMSYLHSTRFQSPITDLVLQLREEMHTEPYHEIDWAKLRLLCAKAFHMMVVWAENPDSNSDAFKQHLARIPDYLWLAEDGMIVQGFGSQLWDTSLCIQARKVCQENPSGDNRSRYRHFSKGAWTFSNRDHVWRVSDCTSEALRKNLLVKMLYLSAYLMRQFPLLLASTGGVAVWEPAGAEEWLEKLNPSELFTNIVIEHEYVECTSSAIQTLLLFKKLYPNHRRKEVDNFIEKETVMLRMYKVGWILACISFVFGYLVEEMEMDDGLAVVGKTYSNSKTVRKGVGFFAFKAEAKLLINSQLDNGDFPQEEIIGVFMNNCMLHYASYRNIFLTWALGMYCKRVLKPSQKL</sequence>
<dbReference type="AlphaFoldDB" id="A0A438C6K1"/>
<feature type="domain" description="Squalene cyclase N-terminal" evidence="2">
    <location>
        <begin position="153"/>
        <end position="312"/>
    </location>
</feature>
<comment type="caution">
    <text evidence="3">The sequence shown here is derived from an EMBL/GenBank/DDBJ whole genome shotgun (WGS) entry which is preliminary data.</text>
</comment>
<dbReference type="Gene3D" id="1.50.10.20">
    <property type="match status" value="3"/>
</dbReference>
<evidence type="ECO:0000256" key="1">
    <source>
        <dbReference type="ARBA" id="ARBA00023235"/>
    </source>
</evidence>
<organism evidence="3 4">
    <name type="scientific">Vitis vinifera</name>
    <name type="common">Grape</name>
    <dbReference type="NCBI Taxonomy" id="29760"/>
    <lineage>
        <taxon>Eukaryota</taxon>
        <taxon>Viridiplantae</taxon>
        <taxon>Streptophyta</taxon>
        <taxon>Embryophyta</taxon>
        <taxon>Tracheophyta</taxon>
        <taxon>Spermatophyta</taxon>
        <taxon>Magnoliopsida</taxon>
        <taxon>eudicotyledons</taxon>
        <taxon>Gunneridae</taxon>
        <taxon>Pentapetalae</taxon>
        <taxon>rosids</taxon>
        <taxon>Vitales</taxon>
        <taxon>Vitaceae</taxon>
        <taxon>Viteae</taxon>
        <taxon>Vitis</taxon>
    </lineage>
</organism>
<gene>
    <name evidence="3" type="primary">STBOS</name>
    <name evidence="3" type="ORF">CK203_102727</name>
</gene>
<dbReference type="Proteomes" id="UP000288805">
    <property type="component" value="Unassembled WGS sequence"/>
</dbReference>
<dbReference type="GO" id="GO:0016104">
    <property type="term" value="P:triterpenoid biosynthetic process"/>
    <property type="evidence" value="ECO:0007669"/>
    <property type="project" value="InterPro"/>
</dbReference>
<protein>
    <submittedName>
        <fullName evidence="3">Baccharis oxide synthase</fullName>
    </submittedName>
</protein>
<evidence type="ECO:0000313" key="3">
    <source>
        <dbReference type="EMBL" id="RVW18779.1"/>
    </source>
</evidence>
<evidence type="ECO:0000313" key="4">
    <source>
        <dbReference type="Proteomes" id="UP000288805"/>
    </source>
</evidence>
<dbReference type="GO" id="GO:0005811">
    <property type="term" value="C:lipid droplet"/>
    <property type="evidence" value="ECO:0007669"/>
    <property type="project" value="InterPro"/>
</dbReference>
<dbReference type="PANTHER" id="PTHR11764:SF58">
    <property type="entry name" value="BETA-AMYRIN SYNTHASE-RELATED"/>
    <property type="match status" value="1"/>
</dbReference>
<name>A0A438C6K1_VITVI</name>
<dbReference type="InterPro" id="IPR008930">
    <property type="entry name" value="Terpenoid_cyclase/PrenylTrfase"/>
</dbReference>